<dbReference type="Pfam" id="PF01408">
    <property type="entry name" value="GFO_IDH_MocA"/>
    <property type="match status" value="1"/>
</dbReference>
<proteinExistence type="inferred from homology"/>
<evidence type="ECO:0000313" key="8">
    <source>
        <dbReference type="EMBL" id="RED58216.1"/>
    </source>
</evidence>
<evidence type="ECO:0000256" key="3">
    <source>
        <dbReference type="ARBA" id="ARBA00022801"/>
    </source>
</evidence>
<evidence type="ECO:0000256" key="5">
    <source>
        <dbReference type="ARBA" id="ARBA00023295"/>
    </source>
</evidence>
<dbReference type="InterPro" id="IPR036291">
    <property type="entry name" value="NAD(P)-bd_dom_sf"/>
</dbReference>
<dbReference type="PANTHER" id="PTHR43818">
    <property type="entry name" value="BCDNA.GH03377"/>
    <property type="match status" value="1"/>
</dbReference>
<dbReference type="EMBL" id="QRDZ01000034">
    <property type="protein sequence ID" value="RED58216.1"/>
    <property type="molecule type" value="Genomic_DNA"/>
</dbReference>
<name>A0A3D9IAI3_9BACL</name>
<dbReference type="GO" id="GO:0000166">
    <property type="term" value="F:nucleotide binding"/>
    <property type="evidence" value="ECO:0007669"/>
    <property type="project" value="InterPro"/>
</dbReference>
<dbReference type="Proteomes" id="UP000256977">
    <property type="component" value="Unassembled WGS sequence"/>
</dbReference>
<comment type="cofactor">
    <cofactor evidence="1">
        <name>NAD(+)</name>
        <dbReference type="ChEBI" id="CHEBI:57540"/>
    </cofactor>
</comment>
<comment type="similarity">
    <text evidence="2">Belongs to the Gfo/Idh/MocA family. Glycosyl hydrolase 109 subfamily.</text>
</comment>
<dbReference type="SUPFAM" id="SSF51735">
    <property type="entry name" value="NAD(P)-binding Rossmann-fold domains"/>
    <property type="match status" value="1"/>
</dbReference>
<sequence length="402" mass="44819">MGANGPVRLAVVGGVRGGCYSKSVSMMPDKVQLEAVCDLNEAVLNNWRTKHPGIKTYTSFEALLDDSSIDAVLLATPMMLHAKQAVQAMKAGKHVLSEVAAANTIEDCWQLVETAEQTGMIYMMAENFNYFRLNMMVKNMADQGAFGELTHAECGYIHDLRAISHKENGDLTWRGEMLRDYNGNNYPTHSLGPVSQWLGIHRGDEFDYMTTIVSKPSSQSGYFAEMFGTDHPGASPDYWKQGDSSLTLIRTKQGAVIYLRNDFSSARPFNYAHFGLQGTKGAFLSARRDGEDPLVWLDSQSSDRSYQGTVQWQSIWDLAYEYEHPSWKKDRAKAEEAGFGGDYFVMEEFASAVQEGRRPAVDVYDSVAISCVFPLSVQSVAANGKPVAFPDFTKNRSRYKYL</sequence>
<protein>
    <submittedName>
        <fullName evidence="8">Putative dehydrogenase</fullName>
    </submittedName>
</protein>
<keyword evidence="3" id="KW-0378">Hydrolase</keyword>
<comment type="caution">
    <text evidence="8">The sequence shown here is derived from an EMBL/GenBank/DDBJ whole genome shotgun (WGS) entry which is preliminary data.</text>
</comment>
<dbReference type="PANTHER" id="PTHR43818:SF1">
    <property type="entry name" value="GLYCOSYL HYDROLASE FAMILY 109 PROTEIN"/>
    <property type="match status" value="1"/>
</dbReference>
<accession>A0A3D9IAI3</accession>
<evidence type="ECO:0000256" key="2">
    <source>
        <dbReference type="ARBA" id="ARBA00009329"/>
    </source>
</evidence>
<evidence type="ECO:0000256" key="4">
    <source>
        <dbReference type="ARBA" id="ARBA00023027"/>
    </source>
</evidence>
<feature type="domain" description="Glycosyl hydrolase 109 C-terminal" evidence="7">
    <location>
        <begin position="135"/>
        <end position="288"/>
    </location>
</feature>
<evidence type="ECO:0000259" key="7">
    <source>
        <dbReference type="Pfam" id="PF21252"/>
    </source>
</evidence>
<dbReference type="InterPro" id="IPR050463">
    <property type="entry name" value="Gfo/Idh/MocA_oxidrdct_glycsds"/>
</dbReference>
<evidence type="ECO:0000259" key="6">
    <source>
        <dbReference type="Pfam" id="PF01408"/>
    </source>
</evidence>
<keyword evidence="9" id="KW-1185">Reference proteome</keyword>
<organism evidence="8 9">
    <name type="scientific">Cohnella phaseoli</name>
    <dbReference type="NCBI Taxonomy" id="456490"/>
    <lineage>
        <taxon>Bacteria</taxon>
        <taxon>Bacillati</taxon>
        <taxon>Bacillota</taxon>
        <taxon>Bacilli</taxon>
        <taxon>Bacillales</taxon>
        <taxon>Paenibacillaceae</taxon>
        <taxon>Cohnella</taxon>
    </lineage>
</organism>
<dbReference type="RefSeq" id="WP_116064581.1">
    <property type="nucleotide sequence ID" value="NZ_QRDZ01000034.1"/>
</dbReference>
<dbReference type="GO" id="GO:0016798">
    <property type="term" value="F:hydrolase activity, acting on glycosyl bonds"/>
    <property type="evidence" value="ECO:0007669"/>
    <property type="project" value="UniProtKB-KW"/>
</dbReference>
<dbReference type="InterPro" id="IPR000683">
    <property type="entry name" value="Gfo/Idh/MocA-like_OxRdtase_N"/>
</dbReference>
<reference evidence="8 9" key="1">
    <citation type="submission" date="2018-07" db="EMBL/GenBank/DDBJ databases">
        <title>Genomic Encyclopedia of Type Strains, Phase III (KMG-III): the genomes of soil and plant-associated and newly described type strains.</title>
        <authorList>
            <person name="Whitman W."/>
        </authorList>
    </citation>
    <scope>NUCLEOTIDE SEQUENCE [LARGE SCALE GENOMIC DNA]</scope>
    <source>
        <strain evidence="8 9">CECT 7287</strain>
    </source>
</reference>
<dbReference type="Pfam" id="PF21252">
    <property type="entry name" value="Glyco_hydro_109_C"/>
    <property type="match status" value="1"/>
</dbReference>
<evidence type="ECO:0000256" key="1">
    <source>
        <dbReference type="ARBA" id="ARBA00001911"/>
    </source>
</evidence>
<dbReference type="AlphaFoldDB" id="A0A3D9IAI3"/>
<gene>
    <name evidence="8" type="ORF">DFP98_13458</name>
</gene>
<dbReference type="InterPro" id="IPR049303">
    <property type="entry name" value="Glyco_hydro_109_C"/>
</dbReference>
<evidence type="ECO:0000313" key="9">
    <source>
        <dbReference type="Proteomes" id="UP000256977"/>
    </source>
</evidence>
<keyword evidence="4" id="KW-0520">NAD</keyword>
<dbReference type="OrthoDB" id="2514177at2"/>
<dbReference type="Gene3D" id="3.40.50.720">
    <property type="entry name" value="NAD(P)-binding Rossmann-like Domain"/>
    <property type="match status" value="1"/>
</dbReference>
<dbReference type="Gene3D" id="3.30.360.10">
    <property type="entry name" value="Dihydrodipicolinate Reductase, domain 2"/>
    <property type="match status" value="1"/>
</dbReference>
<keyword evidence="5" id="KW-0326">Glycosidase</keyword>
<feature type="domain" description="Gfo/Idh/MocA-like oxidoreductase N-terminal" evidence="6">
    <location>
        <begin position="8"/>
        <end position="124"/>
    </location>
</feature>